<sequence length="362" mass="42288">MIHRLYIMLFVLMFLVTKVSAQSFLWDVDFYGFFDNREYKYDKQKSQTLFATRLSPEIGVAVSGPKQASHRLMAGVSWIQPIGGKAEEGRVDPTVYYRCVMPRFQMSFGLFPRTQLIEPLPSYMQYDSLTYYNPNITGALFQYSGSRGYIEMYIDWRQMQTKKRREAFNIVASGKWQPGVFFLGGHIMMNHLARTIAAGDDQSVMDDMIVNPYIGVDFARYTPLSILSVKCGYLLSMERHRGLGVWHRPQGFLCDIQGEWRWLGLHNTLYTGESQMPFYEQFGSQLNQGDPFFQSDFYNRTDIYAYIFHNSFVNCKASFNLHFTPGKISYQQQLSVRFYLDSERWKNRKNPVNKSIKLKDIL</sequence>
<organism evidence="1 2">
    <name type="scientific">Coprobacter secundus subsp. similis</name>
    <dbReference type="NCBI Taxonomy" id="2751153"/>
    <lineage>
        <taxon>Bacteria</taxon>
        <taxon>Pseudomonadati</taxon>
        <taxon>Bacteroidota</taxon>
        <taxon>Bacteroidia</taxon>
        <taxon>Bacteroidales</taxon>
        <taxon>Barnesiellaceae</taxon>
        <taxon>Coprobacter</taxon>
    </lineage>
</organism>
<dbReference type="EMBL" id="AP023322">
    <property type="protein sequence ID" value="BCI64149.1"/>
    <property type="molecule type" value="Genomic_DNA"/>
</dbReference>
<evidence type="ECO:0000313" key="2">
    <source>
        <dbReference type="Proteomes" id="UP000594042"/>
    </source>
</evidence>
<dbReference type="AlphaFoldDB" id="A0A7G1HWS4"/>
<evidence type="ECO:0000313" key="1">
    <source>
        <dbReference type="EMBL" id="BCI64149.1"/>
    </source>
</evidence>
<protein>
    <submittedName>
        <fullName evidence="1">Uncharacterized protein</fullName>
    </submittedName>
</protein>
<dbReference type="KEGG" id="copr:Cop2CBH44_25020"/>
<dbReference type="RefSeq" id="WP_021930812.1">
    <property type="nucleotide sequence ID" value="NZ_AP023322.1"/>
</dbReference>
<dbReference type="Proteomes" id="UP000594042">
    <property type="component" value="Chromosome"/>
</dbReference>
<reference evidence="2" key="1">
    <citation type="submission" date="2020-07" db="EMBL/GenBank/DDBJ databases">
        <title>Complete genome sequencing of Coprobacter sp. strain 2CBH44.</title>
        <authorList>
            <person name="Sakamoto M."/>
            <person name="Murakami T."/>
            <person name="Mori H."/>
        </authorList>
    </citation>
    <scope>NUCLEOTIDE SEQUENCE [LARGE SCALE GENOMIC DNA]</scope>
    <source>
        <strain evidence="2">2CBH44</strain>
    </source>
</reference>
<gene>
    <name evidence="1" type="ORF">Cop2CBH44_25020</name>
</gene>
<proteinExistence type="predicted"/>
<name>A0A7G1HWS4_9BACT</name>
<keyword evidence="2" id="KW-1185">Reference proteome</keyword>
<accession>A0A7G1HWS4</accession>